<proteinExistence type="predicted"/>
<keyword evidence="1" id="KW-1133">Transmembrane helix</keyword>
<accession>A0AAP2DDT3</accession>
<dbReference type="Pfam" id="PF05226">
    <property type="entry name" value="CHASE2"/>
    <property type="match status" value="1"/>
</dbReference>
<reference evidence="3 4" key="1">
    <citation type="submission" date="2021-05" db="EMBL/GenBank/DDBJ databases">
        <title>A Polyphasic approach of four new species of the genus Ohtaekwangia: Ohtaekwangia histidinii sp. nov., Ohtaekwangia cretensis sp. nov., Ohtaekwangia indiensis sp. nov., Ohtaekwangia reichenbachii sp. nov. from diverse environment.</title>
        <authorList>
            <person name="Octaviana S."/>
        </authorList>
    </citation>
    <scope>NUCLEOTIDE SEQUENCE [LARGE SCALE GENOMIC DNA]</scope>
    <source>
        <strain evidence="3 4">PWU37</strain>
    </source>
</reference>
<keyword evidence="4" id="KW-1185">Reference proteome</keyword>
<gene>
    <name evidence="3" type="ORF">KK078_13355</name>
</gene>
<dbReference type="InterPro" id="IPR007890">
    <property type="entry name" value="CHASE2"/>
</dbReference>
<evidence type="ECO:0000259" key="2">
    <source>
        <dbReference type="SMART" id="SM01080"/>
    </source>
</evidence>
<evidence type="ECO:0000313" key="4">
    <source>
        <dbReference type="Proteomes" id="UP001319180"/>
    </source>
</evidence>
<feature type="transmembrane region" description="Helical" evidence="1">
    <location>
        <begin position="344"/>
        <end position="362"/>
    </location>
</feature>
<dbReference type="SMART" id="SM01080">
    <property type="entry name" value="CHASE2"/>
    <property type="match status" value="1"/>
</dbReference>
<protein>
    <submittedName>
        <fullName evidence="3">CHASE2 domain-containing protein</fullName>
    </submittedName>
</protein>
<feature type="domain" description="CHASE2" evidence="2">
    <location>
        <begin position="44"/>
        <end position="358"/>
    </location>
</feature>
<name>A0AAP2DDT3_9BACT</name>
<keyword evidence="1" id="KW-0472">Membrane</keyword>
<feature type="transmembrane region" description="Helical" evidence="1">
    <location>
        <begin position="374"/>
        <end position="395"/>
    </location>
</feature>
<sequence>MRKFWTDSLIATFFVFLVLLAIREVSQFNIFNVFDPLGKALGDMELTDITFSNLRVEVPPVDENITIINIGNLSRAEIAEQIRAISQFKPKVIAIDAFFNCGGCQDGTIDSVCCPLAYDTLSNMMLAGAIADAGNVVLVTKLQQSEALLAKYGNDVARYDSLQHTDDLIRGNSYEGFANLETGADHQEDLKACRRLNPSMVMEDGTTELAFSTRVAMVYDSVKTRRFLARQKHSEVINYRGNVPDPYQASAPEFSGRYTYLDWYQPFDTTSFLPTIITDRIVLFGFMGADMRDTSWDDKFVTPLNKQFAGKTRPDMYGVVVHANVISMILDEDYIEELEAWQEYAIAILVCFLNVALFTYINRKIPVWFDALSIVVQLVQFLVCTFLMIYALLWFNFKLNLTYTLAALALVGTCFELYHSVLRVGLSAIKSRGWFTIKKEGV</sequence>
<evidence type="ECO:0000256" key="1">
    <source>
        <dbReference type="SAM" id="Phobius"/>
    </source>
</evidence>
<feature type="transmembrane region" description="Helical" evidence="1">
    <location>
        <begin position="401"/>
        <end position="422"/>
    </location>
</feature>
<keyword evidence="1" id="KW-0812">Transmembrane</keyword>
<comment type="caution">
    <text evidence="3">The sequence shown here is derived from an EMBL/GenBank/DDBJ whole genome shotgun (WGS) entry which is preliminary data.</text>
</comment>
<evidence type="ECO:0000313" key="3">
    <source>
        <dbReference type="EMBL" id="MBT1687552.1"/>
    </source>
</evidence>
<dbReference type="EMBL" id="JAHESC010000017">
    <property type="protein sequence ID" value="MBT1687552.1"/>
    <property type="molecule type" value="Genomic_DNA"/>
</dbReference>
<dbReference type="Proteomes" id="UP001319180">
    <property type="component" value="Unassembled WGS sequence"/>
</dbReference>
<organism evidence="3 4">
    <name type="scientific">Dawidia soli</name>
    <dbReference type="NCBI Taxonomy" id="2782352"/>
    <lineage>
        <taxon>Bacteria</taxon>
        <taxon>Pseudomonadati</taxon>
        <taxon>Bacteroidota</taxon>
        <taxon>Cytophagia</taxon>
        <taxon>Cytophagales</taxon>
        <taxon>Chryseotaleaceae</taxon>
        <taxon>Dawidia</taxon>
    </lineage>
</organism>
<dbReference type="AlphaFoldDB" id="A0AAP2DDT3"/>
<dbReference type="RefSeq" id="WP_254090782.1">
    <property type="nucleotide sequence ID" value="NZ_JAHESC010000017.1"/>
</dbReference>